<organism evidence="2 3">
    <name type="scientific">Lysobacter gummosus</name>
    <dbReference type="NCBI Taxonomy" id="262324"/>
    <lineage>
        <taxon>Bacteria</taxon>
        <taxon>Pseudomonadati</taxon>
        <taxon>Pseudomonadota</taxon>
        <taxon>Gammaproteobacteria</taxon>
        <taxon>Lysobacterales</taxon>
        <taxon>Lysobacteraceae</taxon>
        <taxon>Lysobacter</taxon>
    </lineage>
</organism>
<feature type="region of interest" description="Disordered" evidence="1">
    <location>
        <begin position="1"/>
        <end position="20"/>
    </location>
</feature>
<evidence type="ECO:0000256" key="1">
    <source>
        <dbReference type="SAM" id="MobiDB-lite"/>
    </source>
</evidence>
<sequence>MSIARASSTRDSSPSIRIAKNAIHPKRSENCASRFGKACEQSMQNPRDMCRYSIDECAIGQKLRQHITFQARCAILTVT</sequence>
<dbReference type="RefSeq" id="WP_148648737.1">
    <property type="nucleotide sequence ID" value="NZ_CP011131.1"/>
</dbReference>
<gene>
    <name evidence="2" type="ORF">MOV92_04105</name>
</gene>
<reference evidence="2 3" key="1">
    <citation type="submission" date="2022-03" db="EMBL/GenBank/DDBJ databases">
        <title>Complete genome sequence of Lysobacter capsici VKM B-2533 and Lysobacter gummosus 10.1.1, promising sources of lytic agents.</title>
        <authorList>
            <person name="Tarlachkov S.V."/>
            <person name="Kudryakova I.V."/>
            <person name="Afoshin A.S."/>
            <person name="Leontyevskaya E.A."/>
            <person name="Leontyevskaya N.V."/>
        </authorList>
    </citation>
    <scope>NUCLEOTIDE SEQUENCE [LARGE SCALE GENOMIC DNA]</scope>
    <source>
        <strain evidence="2 3">10.1.1</strain>
    </source>
</reference>
<dbReference type="EMBL" id="CP093547">
    <property type="protein sequence ID" value="UNP30466.1"/>
    <property type="molecule type" value="Genomic_DNA"/>
</dbReference>
<proteinExistence type="predicted"/>
<dbReference type="Proteomes" id="UP000829194">
    <property type="component" value="Chromosome"/>
</dbReference>
<name>A0ABY3XFP5_9GAMM</name>
<accession>A0ABY3XFP5</accession>
<protein>
    <submittedName>
        <fullName evidence="2">Uncharacterized protein</fullName>
    </submittedName>
</protein>
<feature type="compositionally biased region" description="Polar residues" evidence="1">
    <location>
        <begin position="1"/>
        <end position="15"/>
    </location>
</feature>
<evidence type="ECO:0000313" key="3">
    <source>
        <dbReference type="Proteomes" id="UP000829194"/>
    </source>
</evidence>
<evidence type="ECO:0000313" key="2">
    <source>
        <dbReference type="EMBL" id="UNP30466.1"/>
    </source>
</evidence>
<keyword evidence="3" id="KW-1185">Reference proteome</keyword>